<evidence type="ECO:0000313" key="1">
    <source>
        <dbReference type="EMBL" id="UNK04897.2"/>
    </source>
</evidence>
<dbReference type="KEGG" id="prae:MN210_12330"/>
<evidence type="ECO:0000313" key="2">
    <source>
        <dbReference type="Proteomes" id="UP000829560"/>
    </source>
</evidence>
<dbReference type="NCBIfam" id="TIGR02687">
    <property type="entry name" value="BREX-1 system phosphatase PglZ type A"/>
    <property type="match status" value="1"/>
</dbReference>
<reference evidence="1" key="1">
    <citation type="submission" date="2024-03" db="EMBL/GenBank/DDBJ databases">
        <title>Psychrobacter raelis sp. nov. isolated from a dog with peritonitis.</title>
        <authorList>
            <person name="Schiavone A."/>
            <person name="Manzulli V."/>
            <person name="Camarda A."/>
            <person name="Cafiero M.A."/>
            <person name="Vasco I."/>
            <person name="Marino L."/>
            <person name="Pennuzzi G."/>
            <person name="Serrecchia L."/>
            <person name="Galante D."/>
            <person name="Pugliese N."/>
        </authorList>
    </citation>
    <scope>NUCLEOTIDE SEQUENCE</scope>
    <source>
        <strain evidence="1">PraFG1</strain>
    </source>
</reference>
<dbReference type="EMBL" id="CP093310">
    <property type="protein sequence ID" value="UNK04897.2"/>
    <property type="molecule type" value="Genomic_DNA"/>
</dbReference>
<name>A0AAT9PCS9_9GAMM</name>
<dbReference type="Pfam" id="PF08665">
    <property type="entry name" value="PglZ"/>
    <property type="match status" value="1"/>
</dbReference>
<dbReference type="InterPro" id="IPR017850">
    <property type="entry name" value="Alkaline_phosphatase_core_sf"/>
</dbReference>
<dbReference type="AlphaFoldDB" id="A0AAT9PCS9"/>
<accession>A0AAT9PCS9</accession>
<proteinExistence type="predicted"/>
<dbReference type="Proteomes" id="UP000829560">
    <property type="component" value="Chromosome"/>
</dbReference>
<keyword evidence="2" id="KW-1185">Reference proteome</keyword>
<sequence>MSNRIKANLTKLFKSNRIVFWYDDNKDLRDEFEALELDDIEKIVLDNNEFGVKYRILREEPKQQFLLYHEGPEPDYLDNWLLDVQLAHTQFKTDQISIWLSELALSPDFEEVLRAHASFFESDSRMQALKSLIEREDTVADLELKMLAVCTKSDPILDLIIEALLKELAEDKNDKLIMLQKYGLEDVLWKKVRGIYGYQNDEPSIRDFAIELFQSSYELSTKGTSSLLPDALVFFKRWKDNRKQKEAFEVLSDKCATILSIENDLNDRDLDSVLDVDYFKLIDLRIISDLINKVLNSDVTSDKVSVWVRQRRQSHWYSSFEHMYQAIDYAAQFIHQLNQVDLTMSSLTDGVECYRDSWFRVDQLYRKYVYHKIKADQPTLLGQLTEKVQGLYSNNYLLQLGNNFSETIHKGDEWRADSIPLQSSFFERYVRPFITSNKKVYVIISDALRYEIADELKQKIRQEDRFSAELTPMLSMLPSYTQLGMAALLPHQKLSLAEDGKGSVIIDGTSTQGTEQRHKILNNALNGRGLAIQSDKFKQMDRPERRELFKDNDVIYFYHNRIDHTGDKLKSEGEAFVAAQDTVEELIDMIKKLAATNAYNILITADHGFIYQNNELDESDFSMALPDGDIMTSARRFILGKGLAESPSLHHFTSSQLGLEGDIEVQVPTSINRLRLKGSGSRFVHGGASLQEVVVPVLAINKARESDVRLVDIEVLKRQNSLITSGQLGIMLYQSEPVTDKVQPRVVRLGLYTKEGELISDTREINFDIRSDNARDREERVQLLLSHEADNYNGMDVFLKLEEKVPGTSKYKEYQSFTYTIRRSFTRDFDF</sequence>
<gene>
    <name evidence="1" type="primary">pglZ</name>
    <name evidence="1" type="ORF">MN210_12330</name>
</gene>
<dbReference type="SUPFAM" id="SSF53649">
    <property type="entry name" value="Alkaline phosphatase-like"/>
    <property type="match status" value="2"/>
</dbReference>
<dbReference type="RefSeq" id="WP_338412132.1">
    <property type="nucleotide sequence ID" value="NZ_CP093310.2"/>
</dbReference>
<organism evidence="1 2">
    <name type="scientific">Psychrobacter raelei</name>
    <dbReference type="NCBI Taxonomy" id="2565531"/>
    <lineage>
        <taxon>Bacteria</taxon>
        <taxon>Pseudomonadati</taxon>
        <taxon>Pseudomonadota</taxon>
        <taxon>Gammaproteobacteria</taxon>
        <taxon>Moraxellales</taxon>
        <taxon>Moraxellaceae</taxon>
        <taxon>Psychrobacter</taxon>
    </lineage>
</organism>
<protein>
    <submittedName>
        <fullName evidence="1">BREX-1 system phosphatase PglZ type A</fullName>
    </submittedName>
</protein>
<dbReference type="Gene3D" id="3.40.720.10">
    <property type="entry name" value="Alkaline Phosphatase, subunit A"/>
    <property type="match status" value="1"/>
</dbReference>
<dbReference type="InterPro" id="IPR014060">
    <property type="entry name" value="PglZ"/>
</dbReference>